<dbReference type="GO" id="GO:0016491">
    <property type="term" value="F:oxidoreductase activity"/>
    <property type="evidence" value="ECO:0007669"/>
    <property type="project" value="UniProtKB-KW"/>
</dbReference>
<dbReference type="AlphaFoldDB" id="A0A368P118"/>
<feature type="domain" description="FAD dependent oxidoreductase" evidence="2">
    <location>
        <begin position="31"/>
        <end position="383"/>
    </location>
</feature>
<keyword evidence="1" id="KW-0560">Oxidoreductase</keyword>
<sequence>MQGNPRSHGLWERTAPSPPPTSVLTDHLIADVVVVGGGYTGLSAALHLAEAGVSVVLLEAVEIGFGGAGRNVGLINGGMWVMPDDVPKVLGPVHGERALKQLGEAPLLVRETIEKHGIACELETNGTLHLAVGSAGLEELQNRHRQWVARGAPVELLSAEETAFRVGSTAYAGSLFDPRAGTLQPLAYARGLAAAAIRAGVRIFTGSPVVETEREGESWVVKTASGHVSCRWIIVSTDAYSTGPWKSVREEQMHLPYFNFATVPLGENLRRSLLANREGCWDTREILSSFRMDQAGRLVFGSVGALRNGGAAVHRAWAKRSLKRLFPQLGDVEFETEWYGKIGMTSDAVPRFHRFAKRVVGFSGYNGRGIAPGTSFGRTLAQLVLGEIGEADLPLPLSEPETIALRTVKEIYYEAGAQIAHLADSRF</sequence>
<comment type="caution">
    <text evidence="3">The sequence shown here is derived from an EMBL/GenBank/DDBJ whole genome shotgun (WGS) entry which is preliminary data.</text>
</comment>
<dbReference type="Pfam" id="PF01266">
    <property type="entry name" value="DAO"/>
    <property type="match status" value="1"/>
</dbReference>
<organism evidence="3 4">
    <name type="scientific">Agrobacterium vitis</name>
    <name type="common">Rhizobium vitis</name>
    <dbReference type="NCBI Taxonomy" id="373"/>
    <lineage>
        <taxon>Bacteria</taxon>
        <taxon>Pseudomonadati</taxon>
        <taxon>Pseudomonadota</taxon>
        <taxon>Alphaproteobacteria</taxon>
        <taxon>Hyphomicrobiales</taxon>
        <taxon>Rhizobiaceae</taxon>
        <taxon>Rhizobium/Agrobacterium group</taxon>
        <taxon>Agrobacterium</taxon>
    </lineage>
</organism>
<proteinExistence type="predicted"/>
<dbReference type="Proteomes" id="UP000436911">
    <property type="component" value="Unassembled WGS sequence"/>
</dbReference>
<evidence type="ECO:0000313" key="3">
    <source>
        <dbReference type="EMBL" id="KAA3530231.1"/>
    </source>
</evidence>
<dbReference type="PANTHER" id="PTHR13847">
    <property type="entry name" value="SARCOSINE DEHYDROGENASE-RELATED"/>
    <property type="match status" value="1"/>
</dbReference>
<dbReference type="OrthoDB" id="9806601at2"/>
<dbReference type="InterPro" id="IPR006076">
    <property type="entry name" value="FAD-dep_OxRdtase"/>
</dbReference>
<reference evidence="3 4" key="1">
    <citation type="submission" date="2018-08" db="EMBL/GenBank/DDBJ databases">
        <title>Genome sequencing of Agrobacterium vitis strain ICMP 10754.</title>
        <authorList>
            <person name="Visnovsky S.B."/>
            <person name="Pitman A.R."/>
        </authorList>
    </citation>
    <scope>NUCLEOTIDE SEQUENCE [LARGE SCALE GENOMIC DNA]</scope>
    <source>
        <strain evidence="3 4">ICMP 10754</strain>
    </source>
</reference>
<accession>A0A368P118</accession>
<name>A0A368P118_AGRVI</name>
<protein>
    <submittedName>
        <fullName evidence="3">FAD-binding oxidoreductase</fullName>
    </submittedName>
</protein>
<evidence type="ECO:0000259" key="2">
    <source>
        <dbReference type="Pfam" id="PF01266"/>
    </source>
</evidence>
<evidence type="ECO:0000313" key="4">
    <source>
        <dbReference type="Proteomes" id="UP000436911"/>
    </source>
</evidence>
<evidence type="ECO:0000256" key="1">
    <source>
        <dbReference type="ARBA" id="ARBA00023002"/>
    </source>
</evidence>
<dbReference type="RefSeq" id="WP_060717498.1">
    <property type="nucleotide sequence ID" value="NZ_CP055266.1"/>
</dbReference>
<dbReference type="EMBL" id="QUSG01000002">
    <property type="protein sequence ID" value="KAA3530231.1"/>
    <property type="molecule type" value="Genomic_DNA"/>
</dbReference>
<dbReference type="Gene3D" id="3.30.9.10">
    <property type="entry name" value="D-Amino Acid Oxidase, subunit A, domain 2"/>
    <property type="match status" value="1"/>
</dbReference>
<dbReference type="InterPro" id="IPR036188">
    <property type="entry name" value="FAD/NAD-bd_sf"/>
</dbReference>
<dbReference type="GeneID" id="60680843"/>
<gene>
    <name evidence="3" type="ORF">DXT89_05755</name>
</gene>
<dbReference type="SUPFAM" id="SSF51905">
    <property type="entry name" value="FAD/NAD(P)-binding domain"/>
    <property type="match status" value="1"/>
</dbReference>
<dbReference type="Gene3D" id="3.50.50.60">
    <property type="entry name" value="FAD/NAD(P)-binding domain"/>
    <property type="match status" value="1"/>
</dbReference>
<dbReference type="GO" id="GO:0005737">
    <property type="term" value="C:cytoplasm"/>
    <property type="evidence" value="ECO:0007669"/>
    <property type="project" value="TreeGrafter"/>
</dbReference>
<dbReference type="PANTHER" id="PTHR13847:SF281">
    <property type="entry name" value="FAD DEPENDENT OXIDOREDUCTASE DOMAIN-CONTAINING PROTEIN"/>
    <property type="match status" value="1"/>
</dbReference>